<name>A0ABZ2PMW3_9NOCA</name>
<evidence type="ECO:0000313" key="1">
    <source>
        <dbReference type="EMBL" id="WXG70479.1"/>
    </source>
</evidence>
<gene>
    <name evidence="1" type="ORF">WDS16_08300</name>
</gene>
<dbReference type="Proteomes" id="UP001432000">
    <property type="component" value="Chromosome"/>
</dbReference>
<keyword evidence="2" id="KW-1185">Reference proteome</keyword>
<evidence type="ECO:0000313" key="2">
    <source>
        <dbReference type="Proteomes" id="UP001432000"/>
    </source>
</evidence>
<protein>
    <submittedName>
        <fullName evidence="1">Uncharacterized protein</fullName>
    </submittedName>
</protein>
<dbReference type="EMBL" id="CP147846">
    <property type="protein sequence ID" value="WXG70479.1"/>
    <property type="molecule type" value="Genomic_DNA"/>
</dbReference>
<dbReference type="RefSeq" id="WP_338891920.1">
    <property type="nucleotide sequence ID" value="NZ_CP147846.1"/>
</dbReference>
<organism evidence="1 2">
    <name type="scientific">Rhodococcus sovatensis</name>
    <dbReference type="NCBI Taxonomy" id="1805840"/>
    <lineage>
        <taxon>Bacteria</taxon>
        <taxon>Bacillati</taxon>
        <taxon>Actinomycetota</taxon>
        <taxon>Actinomycetes</taxon>
        <taxon>Mycobacteriales</taxon>
        <taxon>Nocardiaceae</taxon>
        <taxon>Rhodococcus</taxon>
    </lineage>
</organism>
<proteinExistence type="predicted"/>
<reference evidence="1 2" key="1">
    <citation type="submission" date="2024-03" db="EMBL/GenBank/DDBJ databases">
        <title>Natural products discovery in diverse microorganisms through a two-stage MS feature dereplication strategy.</title>
        <authorList>
            <person name="Zhang R."/>
        </authorList>
    </citation>
    <scope>NUCLEOTIDE SEQUENCE [LARGE SCALE GENOMIC DNA]</scope>
    <source>
        <strain evidence="1 2">18930</strain>
    </source>
</reference>
<accession>A0ABZ2PMW3</accession>
<sequence>MMSDAVRAALPADVAVALAPPSSSLVFQPVEDFGDTVPQGVIPTTSASGQLVRDGVSAYTTIGVGPADAGVPDCVAGDLDSRTTMPDRTVVDTLDTWYEESGSRTYWRSATAYHPDGTRVHVSLTGNDLTALPLGADEAAAIAGSPDLALSTLAPAGTPAPRQDCSVYAASSTGTVQDIRRESVDAANAALTATWASIPNAPTLDRPIGSLVPDGFTSGVCTDLDVVGARIGLSVSVSGGQPLPAPVDPYDPNAAYGPLPVTRTLPDGSVMQSEDAGITEGLVSEDGTTRLSRSVTLMGLDRRVFDSSEVSRRKLITEPLVGDHYMAPERRSTPKVRSWPHRPARVPRTLMGCRASRALIH</sequence>